<evidence type="ECO:0000313" key="11">
    <source>
        <dbReference type="EMBL" id="CDO93252.1"/>
    </source>
</evidence>
<evidence type="ECO:0000256" key="1">
    <source>
        <dbReference type="ARBA" id="ARBA00001946"/>
    </source>
</evidence>
<sequence>MKPSRGLSLTDLVNHDDTPPLKSDDTFVKPEEQHGVLVGEANQRPEGLGSGLGANLANVLAPGPVITNAVPALEPTGASEAPAVQKPDVVESDETDTDDEPGEIVFENTKFKFDDEEVSSKLKSAKGSAGAENDKKEKEKKAVVKESSKNSTPAPVENSTQAATNHKGLSTGDGVKVEEPLKVESGAEIHEEENGIKPEVEVANDGKLGAKKKDIFQQKSSNASVKNNIKKDLKILSELSSSSLPKRYNVPPVWARKWKHTVRALQAIDSNNLKLDESILAFIPEDDLTKSVQDWIYATLIAVDPELRQFVEVEMKYGVIIDPSTSNRVNPPVSSQCVFTDLDSTMKPDVDERVFDEFNRYIKNLSELNENMGKFNIIDSFASDLSYRVRTHTERPKFLRMTRDVNTGRIAQFIEKRKISQILLYSPKDSYDTKISISLELPVPDSDPPEKYQHHTPTGNRIKKRTSYIHNDSCTRFDITKVENKPIRVNNKHEKEAESDTTYEVELEINTPALLNAFENIQHDSKEYAAIVRTFLNNGTIVRRKLSSLSYDIYKGSNKL</sequence>
<evidence type="ECO:0000256" key="7">
    <source>
        <dbReference type="ARBA" id="ARBA00047740"/>
    </source>
</evidence>
<feature type="compositionally biased region" description="Basic and acidic residues" evidence="9">
    <location>
        <begin position="132"/>
        <end position="148"/>
    </location>
</feature>
<keyword evidence="4 8" id="KW-0507">mRNA processing</keyword>
<reference evidence="11 12" key="1">
    <citation type="submission" date="2014-03" db="EMBL/GenBank/DDBJ databases">
        <title>The genome of Kluyveromyces dobzhanskii.</title>
        <authorList>
            <person name="Nystedt B."/>
            <person name="Astrom S."/>
        </authorList>
    </citation>
    <scope>NUCLEOTIDE SEQUENCE [LARGE SCALE GENOMIC DNA]</scope>
    <source>
        <strain evidence="11 12">CBS 2104</strain>
    </source>
</reference>
<name>A0A0A8L2M0_9SACH</name>
<dbReference type="InterPro" id="IPR037009">
    <property type="entry name" value="mRNA_triPase_Cet1_sf"/>
</dbReference>
<feature type="compositionally biased region" description="Acidic residues" evidence="9">
    <location>
        <begin position="90"/>
        <end position="102"/>
    </location>
</feature>
<evidence type="ECO:0000256" key="4">
    <source>
        <dbReference type="ARBA" id="ARBA00022664"/>
    </source>
</evidence>
<feature type="domain" description="mRNA triphosphatase Cet1-like" evidence="10">
    <location>
        <begin position="286"/>
        <end position="509"/>
    </location>
</feature>
<evidence type="ECO:0000256" key="6">
    <source>
        <dbReference type="ARBA" id="ARBA00023242"/>
    </source>
</evidence>
<organism evidence="11 12">
    <name type="scientific">Kluyveromyces dobzhanskii CBS 2104</name>
    <dbReference type="NCBI Taxonomy" id="1427455"/>
    <lineage>
        <taxon>Eukaryota</taxon>
        <taxon>Fungi</taxon>
        <taxon>Dikarya</taxon>
        <taxon>Ascomycota</taxon>
        <taxon>Saccharomycotina</taxon>
        <taxon>Saccharomycetes</taxon>
        <taxon>Saccharomycetales</taxon>
        <taxon>Saccharomycetaceae</taxon>
        <taxon>Kluyveromyces</taxon>
    </lineage>
</organism>
<comment type="catalytic activity">
    <reaction evidence="7">
        <text>a 5'-end triphospho-ribonucleoside in mRNA + H2O = a 5'-end diphospho-ribonucleoside in mRNA + phosphate + H(+)</text>
        <dbReference type="Rhea" id="RHEA:67004"/>
        <dbReference type="Rhea" id="RHEA-COMP:17164"/>
        <dbReference type="Rhea" id="RHEA-COMP:17165"/>
        <dbReference type="ChEBI" id="CHEBI:15377"/>
        <dbReference type="ChEBI" id="CHEBI:15378"/>
        <dbReference type="ChEBI" id="CHEBI:43474"/>
        <dbReference type="ChEBI" id="CHEBI:167616"/>
        <dbReference type="ChEBI" id="CHEBI:167618"/>
        <dbReference type="EC" id="3.6.1.74"/>
    </reaction>
    <physiologicalReaction direction="left-to-right" evidence="7">
        <dbReference type="Rhea" id="RHEA:67005"/>
    </physiologicalReaction>
</comment>
<keyword evidence="12" id="KW-1185">Reference proteome</keyword>
<keyword evidence="8" id="KW-0506">mRNA capping</keyword>
<dbReference type="Gene3D" id="3.20.100.10">
    <property type="entry name" value="mRNA triphosphatase Cet1-like"/>
    <property type="match status" value="1"/>
</dbReference>
<comment type="similarity">
    <text evidence="3 8">Belongs to the fungal TPase family.</text>
</comment>
<dbReference type="Proteomes" id="UP000031516">
    <property type="component" value="Unassembled WGS sequence"/>
</dbReference>
<comment type="subcellular location">
    <subcellularLocation>
        <location evidence="2 8">Nucleus</location>
    </subcellularLocation>
</comment>
<dbReference type="CDD" id="cd07470">
    <property type="entry name" value="CYTH-like_mRNA_RTPase"/>
    <property type="match status" value="1"/>
</dbReference>
<comment type="caution">
    <text evidence="11">The sequence shown here is derived from an EMBL/GenBank/DDBJ whole genome shotgun (WGS) entry which is preliminary data.</text>
</comment>
<keyword evidence="5 8" id="KW-0378">Hydrolase</keyword>
<feature type="compositionally biased region" description="Low complexity" evidence="9">
    <location>
        <begin position="121"/>
        <end position="131"/>
    </location>
</feature>
<evidence type="ECO:0000256" key="8">
    <source>
        <dbReference type="RuleBase" id="RU367053"/>
    </source>
</evidence>
<feature type="compositionally biased region" description="Basic and acidic residues" evidence="9">
    <location>
        <begin position="13"/>
        <end position="27"/>
    </location>
</feature>
<dbReference type="EC" id="3.6.1.74" evidence="8"/>
<evidence type="ECO:0000259" key="10">
    <source>
        <dbReference type="Pfam" id="PF02940"/>
    </source>
</evidence>
<dbReference type="GO" id="GO:0031533">
    <property type="term" value="C:mRNA capping enzyme complex"/>
    <property type="evidence" value="ECO:0007669"/>
    <property type="project" value="UniProtKB-UniRule"/>
</dbReference>
<dbReference type="Pfam" id="PF02940">
    <property type="entry name" value="mRNA_triPase"/>
    <property type="match status" value="1"/>
</dbReference>
<evidence type="ECO:0000313" key="12">
    <source>
        <dbReference type="Proteomes" id="UP000031516"/>
    </source>
</evidence>
<dbReference type="InterPro" id="IPR040343">
    <property type="entry name" value="Cet1/Ctl1"/>
</dbReference>
<dbReference type="OrthoDB" id="272147at2759"/>
<dbReference type="EMBL" id="CCBQ010000021">
    <property type="protein sequence ID" value="CDO93252.1"/>
    <property type="molecule type" value="Genomic_DNA"/>
</dbReference>
<evidence type="ECO:0000256" key="9">
    <source>
        <dbReference type="SAM" id="MobiDB-lite"/>
    </source>
</evidence>
<keyword evidence="6 8" id="KW-0539">Nucleus</keyword>
<dbReference type="GO" id="GO:0004651">
    <property type="term" value="F:polynucleotide 5'-phosphatase activity"/>
    <property type="evidence" value="ECO:0007669"/>
    <property type="project" value="UniProtKB-UniRule"/>
</dbReference>
<comment type="function">
    <text evidence="8">First step of mRNA capping. Converts the 5'-triphosphate end of a nascent mRNA chain into a diphosphate end.</text>
</comment>
<comment type="subunit">
    <text evidence="8">Heterodimer. The mRNA-capping enzyme is composed of two separate chains alpha and beta, respectively a mRNA guanylyltransferase and an mRNA 5'-triphosphate monophosphatase.</text>
</comment>
<dbReference type="GO" id="GO:0006370">
    <property type="term" value="P:7-methylguanosine mRNA capping"/>
    <property type="evidence" value="ECO:0007669"/>
    <property type="project" value="UniProtKB-UniRule"/>
</dbReference>
<protein>
    <recommendedName>
        <fullName evidence="8">mRNA-capping enzyme subunit beta</fullName>
        <ecNumber evidence="8">3.6.1.74</ecNumber>
    </recommendedName>
    <alternativeName>
        <fullName evidence="8">mRNA 5'-phosphatase</fullName>
    </alternativeName>
    <alternativeName>
        <fullName evidence="8">mRNA 5'-triphosphate monophosphatase</fullName>
    </alternativeName>
</protein>
<comment type="cofactor">
    <cofactor evidence="1 8">
        <name>Mg(2+)</name>
        <dbReference type="ChEBI" id="CHEBI:18420"/>
    </cofactor>
</comment>
<feature type="region of interest" description="Disordered" evidence="9">
    <location>
        <begin position="70"/>
        <end position="179"/>
    </location>
</feature>
<feature type="region of interest" description="Disordered" evidence="9">
    <location>
        <begin position="1"/>
        <end position="27"/>
    </location>
</feature>
<feature type="compositionally biased region" description="Polar residues" evidence="9">
    <location>
        <begin position="151"/>
        <end position="168"/>
    </location>
</feature>
<dbReference type="PANTHER" id="PTHR28118">
    <property type="entry name" value="POLYNUCLEOTIDE 5'-TRIPHOSPHATASE-RELATED"/>
    <property type="match status" value="1"/>
</dbReference>
<evidence type="ECO:0000256" key="5">
    <source>
        <dbReference type="ARBA" id="ARBA00022801"/>
    </source>
</evidence>
<dbReference type="InterPro" id="IPR004206">
    <property type="entry name" value="mRNA_triPase_Cet1"/>
</dbReference>
<proteinExistence type="inferred from homology"/>
<dbReference type="AlphaFoldDB" id="A0A0A8L2M0"/>
<dbReference type="SUPFAM" id="SSF55154">
    <property type="entry name" value="CYTH-like phosphatases"/>
    <property type="match status" value="1"/>
</dbReference>
<evidence type="ECO:0000256" key="3">
    <source>
        <dbReference type="ARBA" id="ARBA00006345"/>
    </source>
</evidence>
<evidence type="ECO:0000256" key="2">
    <source>
        <dbReference type="ARBA" id="ARBA00004123"/>
    </source>
</evidence>
<accession>A0A0A8L2M0</accession>
<dbReference type="GO" id="GO:0140818">
    <property type="term" value="F:mRNA 5'-triphosphate monophosphatase activity"/>
    <property type="evidence" value="ECO:0007669"/>
    <property type="project" value="UniProtKB-EC"/>
</dbReference>
<dbReference type="InterPro" id="IPR033469">
    <property type="entry name" value="CYTH-like_dom_sf"/>
</dbReference>
<gene>
    <name evidence="11" type="ORF">KLDO_g1554</name>
</gene>
<dbReference type="PANTHER" id="PTHR28118:SF1">
    <property type="entry name" value="POLYNUCLEOTIDE 5'-TRIPHOSPHATASE CTL1-RELATED"/>
    <property type="match status" value="1"/>
</dbReference>